<dbReference type="AlphaFoldDB" id="A0A2M7VF69"/>
<dbReference type="SUPFAM" id="SSF52833">
    <property type="entry name" value="Thioredoxin-like"/>
    <property type="match status" value="1"/>
</dbReference>
<organism evidence="9 10">
    <name type="scientific">Candidatus Komeilibacteria bacterium CG_4_10_14_0_2_um_filter_37_10</name>
    <dbReference type="NCBI Taxonomy" id="1974470"/>
    <lineage>
        <taxon>Bacteria</taxon>
        <taxon>Candidatus Komeiliibacteriota</taxon>
    </lineage>
</organism>
<keyword evidence="4" id="KW-1015">Disulfide bond</keyword>
<evidence type="ECO:0000256" key="3">
    <source>
        <dbReference type="ARBA" id="ARBA00023002"/>
    </source>
</evidence>
<dbReference type="GO" id="GO:0016491">
    <property type="term" value="F:oxidoreductase activity"/>
    <property type="evidence" value="ECO:0007669"/>
    <property type="project" value="UniProtKB-KW"/>
</dbReference>
<evidence type="ECO:0000256" key="6">
    <source>
        <dbReference type="SAM" id="MobiDB-lite"/>
    </source>
</evidence>
<keyword evidence="7" id="KW-1133">Transmembrane helix</keyword>
<evidence type="ECO:0000313" key="10">
    <source>
        <dbReference type="Proteomes" id="UP000230405"/>
    </source>
</evidence>
<feature type="transmembrane region" description="Helical" evidence="7">
    <location>
        <begin position="21"/>
        <end position="46"/>
    </location>
</feature>
<evidence type="ECO:0000256" key="4">
    <source>
        <dbReference type="ARBA" id="ARBA00023157"/>
    </source>
</evidence>
<keyword evidence="3" id="KW-0560">Oxidoreductase</keyword>
<reference evidence="10" key="1">
    <citation type="submission" date="2017-09" db="EMBL/GenBank/DDBJ databases">
        <title>Depth-based differentiation of microbial function through sediment-hosted aquifers and enrichment of novel symbionts in the deep terrestrial subsurface.</title>
        <authorList>
            <person name="Probst A.J."/>
            <person name="Ladd B."/>
            <person name="Jarett J.K."/>
            <person name="Geller-Mcgrath D.E."/>
            <person name="Sieber C.M.K."/>
            <person name="Emerson J.B."/>
            <person name="Anantharaman K."/>
            <person name="Thomas B.C."/>
            <person name="Malmstrom R."/>
            <person name="Stieglmeier M."/>
            <person name="Klingl A."/>
            <person name="Woyke T."/>
            <person name="Ryan C.M."/>
            <person name="Banfield J.F."/>
        </authorList>
    </citation>
    <scope>NUCLEOTIDE SEQUENCE [LARGE SCALE GENOMIC DNA]</scope>
</reference>
<dbReference type="Pfam" id="PF13462">
    <property type="entry name" value="Thioredoxin_4"/>
    <property type="match status" value="1"/>
</dbReference>
<dbReference type="InterPro" id="IPR013766">
    <property type="entry name" value="Thioredoxin_domain"/>
</dbReference>
<evidence type="ECO:0000259" key="8">
    <source>
        <dbReference type="PROSITE" id="PS51352"/>
    </source>
</evidence>
<evidence type="ECO:0000256" key="7">
    <source>
        <dbReference type="SAM" id="Phobius"/>
    </source>
</evidence>
<keyword evidence="5" id="KW-0676">Redox-active center</keyword>
<proteinExistence type="inferred from homology"/>
<evidence type="ECO:0000313" key="9">
    <source>
        <dbReference type="EMBL" id="PIZ99130.1"/>
    </source>
</evidence>
<comment type="similarity">
    <text evidence="1">Belongs to the thioredoxin family. DsbA subfamily.</text>
</comment>
<evidence type="ECO:0000256" key="5">
    <source>
        <dbReference type="ARBA" id="ARBA00023284"/>
    </source>
</evidence>
<dbReference type="Gene3D" id="3.40.30.10">
    <property type="entry name" value="Glutaredoxin"/>
    <property type="match status" value="1"/>
</dbReference>
<evidence type="ECO:0000256" key="2">
    <source>
        <dbReference type="ARBA" id="ARBA00022729"/>
    </source>
</evidence>
<keyword evidence="2" id="KW-0732">Signal</keyword>
<keyword evidence="7" id="KW-0812">Transmembrane</keyword>
<dbReference type="InterPro" id="IPR036249">
    <property type="entry name" value="Thioredoxin-like_sf"/>
</dbReference>
<dbReference type="EMBL" id="PFPO01000046">
    <property type="protein sequence ID" value="PIZ99130.1"/>
    <property type="molecule type" value="Genomic_DNA"/>
</dbReference>
<comment type="caution">
    <text evidence="9">The sequence shown here is derived from an EMBL/GenBank/DDBJ whole genome shotgun (WGS) entry which is preliminary data.</text>
</comment>
<dbReference type="Proteomes" id="UP000230405">
    <property type="component" value="Unassembled WGS sequence"/>
</dbReference>
<keyword evidence="7" id="KW-0472">Membrane</keyword>
<protein>
    <recommendedName>
        <fullName evidence="8">Thioredoxin domain-containing protein</fullName>
    </recommendedName>
</protein>
<dbReference type="PROSITE" id="PS51352">
    <property type="entry name" value="THIOREDOXIN_2"/>
    <property type="match status" value="1"/>
</dbReference>
<evidence type="ECO:0000256" key="1">
    <source>
        <dbReference type="ARBA" id="ARBA00005791"/>
    </source>
</evidence>
<feature type="compositionally biased region" description="Polar residues" evidence="6">
    <location>
        <begin position="56"/>
        <end position="71"/>
    </location>
</feature>
<dbReference type="PANTHER" id="PTHR13887">
    <property type="entry name" value="GLUTATHIONE S-TRANSFERASE KAPPA"/>
    <property type="match status" value="1"/>
</dbReference>
<gene>
    <name evidence="9" type="ORF">COX77_02415</name>
</gene>
<feature type="domain" description="Thioredoxin" evidence="8">
    <location>
        <begin position="54"/>
        <end position="250"/>
    </location>
</feature>
<dbReference type="InterPro" id="IPR012336">
    <property type="entry name" value="Thioredoxin-like_fold"/>
</dbReference>
<name>A0A2M7VF69_9BACT</name>
<sequence length="252" mass="27831">MFSLNDDKKSSIFSQLAPKTSFILGLIAGVLVMFVVGFFVLLGYVLKNQDTSGIANNNQVQAQPGQPNNGEEPTGPVNLRPVQKNEVVRGGKNAKVVMVEFSDYECPFCARHHETMLQIMNQYKDQVAWVFRHFPLDSIHPQARPAALAAECANEQDKFWEYSDAIYKDQDKLSGGISFLQQVAKQLKLNESKFNDCLSSAKYQSKVDADYQEGIANGVSGTPGTFIAGQLIKGAVPFESFKQIIDQALNAN</sequence>
<feature type="region of interest" description="Disordered" evidence="6">
    <location>
        <begin position="56"/>
        <end position="79"/>
    </location>
</feature>
<accession>A0A2M7VF69</accession>
<dbReference type="PANTHER" id="PTHR13887:SF14">
    <property type="entry name" value="DISULFIDE BOND FORMATION PROTEIN D"/>
    <property type="match status" value="1"/>
</dbReference>